<feature type="domain" description="O-GlcNAc transferase C-terminal" evidence="6">
    <location>
        <begin position="388"/>
        <end position="468"/>
    </location>
</feature>
<evidence type="ECO:0000256" key="5">
    <source>
        <dbReference type="ARBA" id="ARBA00022803"/>
    </source>
</evidence>
<keyword evidence="3" id="KW-0808">Transferase</keyword>
<sequence>MRRVPRLLVVSPAPSHPADQGNSARIQALGAALMARGVACDFLYYATEGLTDAQRAAMAGFWQALHVVPPVPTGRMAFPGVWGLDDWCDPALVAQVAALQRRWRYDAVLVNYVWLSGVLEGLEGAFRIIDTHDLFGDRHAVARAAGIDPSWYFTTVAEEGRGLDRADLVLAIQAEEAATLRARTAREVAVLGHMPPLRFLDGRRGPAPRAPFGYFGSANPWNIASVRALDAALAGERDLPWLLAGRILRRRDLALRSQPLRMPEVAEPGDFYDAAECVLNPMVPGTGLKIKTVEALAFGRPVIGTRWAFSGLPAEHPAQALEDVPGVVGMMREWRDSLAFRADLAAASRLLALRYAADLAAQQDALAARFRARCGLWRDVGHLDDAALAAQIAADSVDILLDLGGYGDGGRPGVLQQRPAPVQVKWVGMQNASMGLGCIDWMLTDRWETPAGFERFYAERLLRLPDGYVCYLPPPEAPPVGPLPALARGHVTFGCFNNLAKVTPQVLAAWARILAALPQARLVLRTHALGETATRERVLARMVGLGLPADRVVLEGGVPHQALLAAYGGIDIALDPFPYTGGLTVCEALWMGVPVLTLAGDSFCGRHALSHLSNVGLPDWAVTDAEAYVAAAIARASDLPALAALRAGLRDRVAASPLTDAAHFGPALAQALRRAWGEWCDAATPP</sequence>
<evidence type="ECO:0000256" key="3">
    <source>
        <dbReference type="ARBA" id="ARBA00022679"/>
    </source>
</evidence>
<dbReference type="RefSeq" id="WP_200306686.1">
    <property type="nucleotide sequence ID" value="NZ_NRSG01000521.1"/>
</dbReference>
<keyword evidence="4" id="KW-0677">Repeat</keyword>
<keyword evidence="2" id="KW-0328">Glycosyltransferase</keyword>
<evidence type="ECO:0000313" key="8">
    <source>
        <dbReference type="Proteomes" id="UP000697995"/>
    </source>
</evidence>
<comment type="caution">
    <text evidence="7">The sequence shown here is derived from an EMBL/GenBank/DDBJ whole genome shotgun (WGS) entry which is preliminary data.</text>
</comment>
<dbReference type="Proteomes" id="UP000697995">
    <property type="component" value="Unassembled WGS sequence"/>
</dbReference>
<feature type="domain" description="O-GlcNAc transferase C-terminal" evidence="6">
    <location>
        <begin position="489"/>
        <end position="664"/>
    </location>
</feature>
<dbReference type="PANTHER" id="PTHR44835">
    <property type="entry name" value="UDP-N-ACETYLGLUCOSAMINE--PEPTIDE N-ACETYLGLUCOSAMINYLTRANSFERASE SPINDLY-RELATED"/>
    <property type="match status" value="1"/>
</dbReference>
<name>A0ABS1D8E0_9PROT</name>
<dbReference type="Gene3D" id="3.40.50.2000">
    <property type="entry name" value="Glycogen Phosphorylase B"/>
    <property type="match status" value="1"/>
</dbReference>
<organism evidence="7 8">
    <name type="scientific">Paracraurococcus ruber</name>
    <dbReference type="NCBI Taxonomy" id="77675"/>
    <lineage>
        <taxon>Bacteria</taxon>
        <taxon>Pseudomonadati</taxon>
        <taxon>Pseudomonadota</taxon>
        <taxon>Alphaproteobacteria</taxon>
        <taxon>Acetobacterales</taxon>
        <taxon>Roseomonadaceae</taxon>
        <taxon>Paracraurococcus</taxon>
    </lineage>
</organism>
<dbReference type="EMBL" id="NRSG01000521">
    <property type="protein sequence ID" value="MBK1662327.1"/>
    <property type="molecule type" value="Genomic_DNA"/>
</dbReference>
<dbReference type="SUPFAM" id="SSF53756">
    <property type="entry name" value="UDP-Glycosyltransferase/glycogen phosphorylase"/>
    <property type="match status" value="2"/>
</dbReference>
<dbReference type="Gene3D" id="3.40.50.11380">
    <property type="match status" value="1"/>
</dbReference>
<dbReference type="Pfam" id="PF13844">
    <property type="entry name" value="Glyco_transf_41"/>
    <property type="match status" value="2"/>
</dbReference>
<dbReference type="InterPro" id="IPR029489">
    <property type="entry name" value="OGT/SEC/SPY_C"/>
</dbReference>
<evidence type="ECO:0000256" key="4">
    <source>
        <dbReference type="ARBA" id="ARBA00022737"/>
    </source>
</evidence>
<dbReference type="InterPro" id="IPR051939">
    <property type="entry name" value="Glycosyltr_41/O-GlcNAc_trsf"/>
</dbReference>
<evidence type="ECO:0000259" key="6">
    <source>
        <dbReference type="Pfam" id="PF13844"/>
    </source>
</evidence>
<comment type="pathway">
    <text evidence="1">Protein modification; protein glycosylation.</text>
</comment>
<accession>A0ABS1D8E0</accession>
<evidence type="ECO:0000256" key="1">
    <source>
        <dbReference type="ARBA" id="ARBA00004922"/>
    </source>
</evidence>
<proteinExistence type="predicted"/>
<reference evidence="7 8" key="1">
    <citation type="journal article" date="2020" name="Microorganisms">
        <title>Osmotic Adaptation and Compatible Solute Biosynthesis of Phototrophic Bacteria as Revealed from Genome Analyses.</title>
        <authorList>
            <person name="Imhoff J.F."/>
            <person name="Rahn T."/>
            <person name="Kunzel S."/>
            <person name="Keller A."/>
            <person name="Neulinger S.C."/>
        </authorList>
    </citation>
    <scope>NUCLEOTIDE SEQUENCE [LARGE SCALE GENOMIC DNA]</scope>
    <source>
        <strain evidence="7 8">DSM 15382</strain>
    </source>
</reference>
<evidence type="ECO:0000256" key="2">
    <source>
        <dbReference type="ARBA" id="ARBA00022676"/>
    </source>
</evidence>
<gene>
    <name evidence="7" type="ORF">CKO45_29515</name>
</gene>
<evidence type="ECO:0000313" key="7">
    <source>
        <dbReference type="EMBL" id="MBK1662327.1"/>
    </source>
</evidence>
<keyword evidence="5" id="KW-0802">TPR repeat</keyword>
<protein>
    <recommendedName>
        <fullName evidence="6">O-GlcNAc transferase C-terminal domain-containing protein</fullName>
    </recommendedName>
</protein>
<keyword evidence="8" id="KW-1185">Reference proteome</keyword>
<dbReference type="PANTHER" id="PTHR44835:SF1">
    <property type="entry name" value="PROTEIN O-GLCNAC TRANSFERASE"/>
    <property type="match status" value="1"/>
</dbReference>